<sequence>MSIVTPSKTFTPGLEFKNRQYFDPEKKFHDEVATALGIVRDRLPILGELRALLKLTFGDATYSIPPIFVDARSHQTQLLDSVGADVKVDVEVTIKPAYIVRFHEGTLDPRMGLFMDARVYEPSVPKGDVPKLIRFADLLNKSPPSLLGKAQDLDPSALPQPTEDIEQIKKDLIEYGYGLVKNALLPKEVEIIKNAVLQQAAGERQAGVATFDGGSKGPNQRVWCVVSTIEVCRSSAEINCIVFVGISSTKETSSYAIVPWFLGDHAHISTLSANIARPGNVPMQLHTDQSSKTPPQRDLALGLNISFYLVNTTDINGATRVYPGSHKGNVAPSDIWTVEGSIPAEGPAGTAVVFDNRLWHTTGPNRASEGEVERPVILLHFVRSFVRAGENHYLSLRKDVEAKLPDRQKAFFGFRKIPGMGSVEGNTTPGNVTRTDDAIGPLRTSGQETET</sequence>
<feature type="region of interest" description="Disordered" evidence="1">
    <location>
        <begin position="422"/>
        <end position="451"/>
    </location>
</feature>
<dbReference type="GeneID" id="28872307"/>
<keyword evidence="2" id="KW-0560">Oxidoreductase</keyword>
<evidence type="ECO:0000256" key="1">
    <source>
        <dbReference type="SAM" id="MobiDB-lite"/>
    </source>
</evidence>
<name>A0A1B7XWF4_COLHI</name>
<evidence type="ECO:0000313" key="3">
    <source>
        <dbReference type="Proteomes" id="UP000092177"/>
    </source>
</evidence>
<comment type="caution">
    <text evidence="2">The sequence shown here is derived from an EMBL/GenBank/DDBJ whole genome shotgun (WGS) entry which is preliminary data.</text>
</comment>
<dbReference type="Gene3D" id="2.60.120.620">
    <property type="entry name" value="q2cbj1_9rhob like domain"/>
    <property type="match status" value="1"/>
</dbReference>
<organism evidence="2 3">
    <name type="scientific">Colletotrichum higginsianum (strain IMI 349063)</name>
    <name type="common">Crucifer anthracnose fungus</name>
    <dbReference type="NCBI Taxonomy" id="759273"/>
    <lineage>
        <taxon>Eukaryota</taxon>
        <taxon>Fungi</taxon>
        <taxon>Dikarya</taxon>
        <taxon>Ascomycota</taxon>
        <taxon>Pezizomycotina</taxon>
        <taxon>Sordariomycetes</taxon>
        <taxon>Hypocreomycetidae</taxon>
        <taxon>Glomerellales</taxon>
        <taxon>Glomerellaceae</taxon>
        <taxon>Colletotrichum</taxon>
        <taxon>Colletotrichum destructivum species complex</taxon>
    </lineage>
</organism>
<dbReference type="Pfam" id="PF05721">
    <property type="entry name" value="PhyH"/>
    <property type="match status" value="1"/>
</dbReference>
<dbReference type="SUPFAM" id="SSF51197">
    <property type="entry name" value="Clavaminate synthase-like"/>
    <property type="match status" value="1"/>
</dbReference>
<dbReference type="PANTHER" id="PTHR37563">
    <property type="entry name" value="PHYTANOYL-COA DIOXYGENASE FAMILY PROTEIN (AFU_ORTHOLOGUE AFUA_2G03330)"/>
    <property type="match status" value="1"/>
</dbReference>
<dbReference type="EMBL" id="LTAN01000009">
    <property type="protein sequence ID" value="OBR04099.1"/>
    <property type="molecule type" value="Genomic_DNA"/>
</dbReference>
<dbReference type="Proteomes" id="UP000092177">
    <property type="component" value="Chromosome 9"/>
</dbReference>
<reference evidence="3" key="1">
    <citation type="journal article" date="2017" name="BMC Genomics">
        <title>Gapless genome assembly of Colletotrichum higginsianum reveals chromosome structure and association of transposable elements with secondary metabolite gene clusters.</title>
        <authorList>
            <person name="Dallery J.-F."/>
            <person name="Lapalu N."/>
            <person name="Zampounis A."/>
            <person name="Pigne S."/>
            <person name="Luyten I."/>
            <person name="Amselem J."/>
            <person name="Wittenberg A.H.J."/>
            <person name="Zhou S."/>
            <person name="de Queiroz M.V."/>
            <person name="Robin G.P."/>
            <person name="Auger A."/>
            <person name="Hainaut M."/>
            <person name="Henrissat B."/>
            <person name="Kim K.-T."/>
            <person name="Lee Y.-H."/>
            <person name="Lespinet O."/>
            <person name="Schwartz D.C."/>
            <person name="Thon M.R."/>
            <person name="O'Connell R.J."/>
        </authorList>
    </citation>
    <scope>NUCLEOTIDE SEQUENCE [LARGE SCALE GENOMIC DNA]</scope>
    <source>
        <strain evidence="3">IMI 349063</strain>
    </source>
</reference>
<dbReference type="GO" id="GO:0051213">
    <property type="term" value="F:dioxygenase activity"/>
    <property type="evidence" value="ECO:0007669"/>
    <property type="project" value="UniProtKB-KW"/>
</dbReference>
<dbReference type="InterPro" id="IPR051961">
    <property type="entry name" value="Fungal_Metabolite_Diox"/>
</dbReference>
<dbReference type="AlphaFoldDB" id="A0A1B7XWF4"/>
<dbReference type="OrthoDB" id="445007at2759"/>
<keyword evidence="2" id="KW-0223">Dioxygenase</keyword>
<accession>A0A1B7XWF4</accession>
<gene>
    <name evidence="2" type="ORF">CH63R_13226</name>
</gene>
<proteinExistence type="predicted"/>
<keyword evidence="3" id="KW-1185">Reference proteome</keyword>
<evidence type="ECO:0000313" key="2">
    <source>
        <dbReference type="EMBL" id="OBR04099.1"/>
    </source>
</evidence>
<feature type="compositionally biased region" description="Polar residues" evidence="1">
    <location>
        <begin position="424"/>
        <end position="433"/>
    </location>
</feature>
<dbReference type="InterPro" id="IPR008775">
    <property type="entry name" value="Phytyl_CoA_dOase-like"/>
</dbReference>
<dbReference type="RefSeq" id="XP_018152617.1">
    <property type="nucleotide sequence ID" value="XM_018308200.1"/>
</dbReference>
<protein>
    <submittedName>
        <fullName evidence="2">Phytanoyl-dioxygenase</fullName>
    </submittedName>
</protein>
<dbReference type="PANTHER" id="PTHR37563:SF2">
    <property type="entry name" value="PHYTANOYL-COA DIOXYGENASE FAMILY PROTEIN (AFU_ORTHOLOGUE AFUA_2G03330)"/>
    <property type="match status" value="1"/>
</dbReference>
<dbReference type="KEGG" id="chig:CH63R_13226"/>
<dbReference type="VEuPathDB" id="FungiDB:CH63R_13226"/>